<reference evidence="1 2" key="1">
    <citation type="journal article" date="2002" name="Int. J. Syst. Evol. Microbiol.">
        <title>Sphingopyxis witflariensis sp. nov., isolated from activated sludge.</title>
        <authorList>
            <person name="Kampfer P."/>
            <person name="Witzenberger R."/>
            <person name="Denner E.B."/>
            <person name="Busse H.J."/>
            <person name="Neef A."/>
        </authorList>
    </citation>
    <scope>NUCLEOTIDE SEQUENCE [LARGE SCALE GENOMIC DNA]</scope>
    <source>
        <strain evidence="1 2">DSM 14551</strain>
    </source>
</reference>
<evidence type="ECO:0000313" key="2">
    <source>
        <dbReference type="Proteomes" id="UP000197097"/>
    </source>
</evidence>
<sequence>MKNKGRSGLVAVAVVGLLIGVPVPGADLAAKAAVKKAVVKPKPIRRLPPPPPILKSPPIVRDMREKAPPPPVPLRLPKGSPAILVSPPARYPMGLAPPPPPIPASKAGPQIKELGTLQFAPTVADVAAEGWTGRENEDADLMLTVRSDGRVEECKKIEFSSSFSTAMCALIVKSARFQWAGEGDRPSYGYLFVSTQWDISPDIDAKLDLMPEDQGLPVDIMFRRGNFNYGCNVLIRGMSAEQESALCAKVKRTAAGYGGKGTNGVLFDPDDSDVSVWLRRRPAGEEPSLSVKWNTYWRGGFPGPK</sequence>
<comment type="caution">
    <text evidence="1">The sequence shown here is derived from an EMBL/GenBank/DDBJ whole genome shotgun (WGS) entry which is preliminary data.</text>
</comment>
<dbReference type="RefSeq" id="WP_088472822.1">
    <property type="nucleotide sequence ID" value="NZ_NISJ01000005.1"/>
</dbReference>
<dbReference type="Proteomes" id="UP000197097">
    <property type="component" value="Unassembled WGS sequence"/>
</dbReference>
<organism evidence="1 2">
    <name type="scientific">Sphingopyxis witflariensis</name>
    <dbReference type="NCBI Taxonomy" id="173675"/>
    <lineage>
        <taxon>Bacteria</taxon>
        <taxon>Pseudomonadati</taxon>
        <taxon>Pseudomonadota</taxon>
        <taxon>Alphaproteobacteria</taxon>
        <taxon>Sphingomonadales</taxon>
        <taxon>Sphingomonadaceae</taxon>
        <taxon>Sphingopyxis</taxon>
    </lineage>
</organism>
<evidence type="ECO:0008006" key="3">
    <source>
        <dbReference type="Google" id="ProtNLM"/>
    </source>
</evidence>
<dbReference type="EMBL" id="NISJ01000005">
    <property type="protein sequence ID" value="OWQ96622.1"/>
    <property type="molecule type" value="Genomic_DNA"/>
</dbReference>
<gene>
    <name evidence="1" type="ORF">CDQ91_11195</name>
</gene>
<evidence type="ECO:0000313" key="1">
    <source>
        <dbReference type="EMBL" id="OWQ96622.1"/>
    </source>
</evidence>
<protein>
    <recommendedName>
        <fullName evidence="3">TonB C-terminal domain-containing protein</fullName>
    </recommendedName>
</protein>
<accession>A0A246JVQ3</accession>
<name>A0A246JVQ3_9SPHN</name>
<dbReference type="AlphaFoldDB" id="A0A246JVQ3"/>
<proteinExistence type="predicted"/>
<keyword evidence="2" id="KW-1185">Reference proteome</keyword>